<dbReference type="SUPFAM" id="SSF56784">
    <property type="entry name" value="HAD-like"/>
    <property type="match status" value="1"/>
</dbReference>
<reference evidence="4" key="1">
    <citation type="submission" date="2021-01" db="EMBL/GenBank/DDBJ databases">
        <title>Adiantum capillus-veneris genome.</title>
        <authorList>
            <person name="Fang Y."/>
            <person name="Liao Q."/>
        </authorList>
    </citation>
    <scope>NUCLEOTIDE SEQUENCE</scope>
    <source>
        <strain evidence="4">H3</strain>
        <tissue evidence="4">Leaf</tissue>
    </source>
</reference>
<protein>
    <recommendedName>
        <fullName evidence="6">Acid phosphatase</fullName>
    </recommendedName>
</protein>
<proteinExistence type="predicted"/>
<keyword evidence="3" id="KW-1133">Transmembrane helix</keyword>
<dbReference type="PANTHER" id="PTHR31284:SF10">
    <property type="entry name" value="ACID PHOSPHATASE-LIKE PROTEIN"/>
    <property type="match status" value="1"/>
</dbReference>
<keyword evidence="5" id="KW-1185">Reference proteome</keyword>
<dbReference type="OrthoDB" id="59415at2759"/>
<evidence type="ECO:0000256" key="1">
    <source>
        <dbReference type="ARBA" id="ARBA00022729"/>
    </source>
</evidence>
<dbReference type="InterPro" id="IPR023214">
    <property type="entry name" value="HAD_sf"/>
</dbReference>
<evidence type="ECO:0000313" key="4">
    <source>
        <dbReference type="EMBL" id="KAI5060631.1"/>
    </source>
</evidence>
<evidence type="ECO:0000313" key="5">
    <source>
        <dbReference type="Proteomes" id="UP000886520"/>
    </source>
</evidence>
<feature type="non-terminal residue" evidence="4">
    <location>
        <position position="1"/>
    </location>
</feature>
<dbReference type="AlphaFoldDB" id="A0A9D4U5I6"/>
<dbReference type="EMBL" id="JABFUD020000024">
    <property type="protein sequence ID" value="KAI5060631.1"/>
    <property type="molecule type" value="Genomic_DNA"/>
</dbReference>
<dbReference type="InterPro" id="IPR010028">
    <property type="entry name" value="Acid_phosphatase_pln"/>
</dbReference>
<comment type="caution">
    <text evidence="4">The sequence shown here is derived from an EMBL/GenBank/DDBJ whole genome shotgun (WGS) entry which is preliminary data.</text>
</comment>
<evidence type="ECO:0008006" key="6">
    <source>
        <dbReference type="Google" id="ProtNLM"/>
    </source>
</evidence>
<dbReference type="Pfam" id="PF03767">
    <property type="entry name" value="Acid_phosphat_B"/>
    <property type="match status" value="1"/>
</dbReference>
<organism evidence="4 5">
    <name type="scientific">Adiantum capillus-veneris</name>
    <name type="common">Maidenhair fern</name>
    <dbReference type="NCBI Taxonomy" id="13818"/>
    <lineage>
        <taxon>Eukaryota</taxon>
        <taxon>Viridiplantae</taxon>
        <taxon>Streptophyta</taxon>
        <taxon>Embryophyta</taxon>
        <taxon>Tracheophyta</taxon>
        <taxon>Polypodiopsida</taxon>
        <taxon>Polypodiidae</taxon>
        <taxon>Polypodiales</taxon>
        <taxon>Pteridineae</taxon>
        <taxon>Pteridaceae</taxon>
        <taxon>Vittarioideae</taxon>
        <taxon>Adiantum</taxon>
    </lineage>
</organism>
<dbReference type="InterPro" id="IPR036412">
    <property type="entry name" value="HAD-like_sf"/>
</dbReference>
<dbReference type="GO" id="GO:0003993">
    <property type="term" value="F:acid phosphatase activity"/>
    <property type="evidence" value="ECO:0007669"/>
    <property type="project" value="InterPro"/>
</dbReference>
<keyword evidence="3" id="KW-0472">Membrane</keyword>
<dbReference type="CDD" id="cd07535">
    <property type="entry name" value="HAD_VSP"/>
    <property type="match status" value="1"/>
</dbReference>
<accession>A0A9D4U5I6</accession>
<evidence type="ECO:0000256" key="2">
    <source>
        <dbReference type="SAM" id="MobiDB-lite"/>
    </source>
</evidence>
<name>A0A9D4U5I6_ADICA</name>
<sequence>CVRERERERERKRERERERERARESVYVCDCERERERERERESGAMERLGVLWVVVGVCLTMAGSGMQLALERQPHSCRSWRFNVDVNNLHGWSVVPHKCEDDVEDYMTSSAYHEDVSEALDEALTYARTFMYSADYNASIRYAWIFAVDETSLSNVHYYKNHKYGAEAFNDTLFNKWVELAKAPALEATLDLFDSLKDWGYCLFFLSGRNESQRSATIKNLVKVGYTDYEALILRQTDDIGVNATFYKSSKRKSLEDLGYTIVGNVGDQWSDFTGDSTGNRVFKLPNPMYYTG</sequence>
<evidence type="ECO:0000256" key="3">
    <source>
        <dbReference type="SAM" id="Phobius"/>
    </source>
</evidence>
<dbReference type="NCBIfam" id="TIGR01675">
    <property type="entry name" value="plant-AP"/>
    <property type="match status" value="1"/>
</dbReference>
<keyword evidence="1" id="KW-0732">Signal</keyword>
<dbReference type="InterPro" id="IPR005519">
    <property type="entry name" value="Acid_phosphat_B-like"/>
</dbReference>
<dbReference type="PANTHER" id="PTHR31284">
    <property type="entry name" value="ACID PHOSPHATASE-LIKE PROTEIN"/>
    <property type="match status" value="1"/>
</dbReference>
<dbReference type="Proteomes" id="UP000886520">
    <property type="component" value="Chromosome 24"/>
</dbReference>
<keyword evidence="3" id="KW-0812">Transmembrane</keyword>
<gene>
    <name evidence="4" type="ORF">GOP47_0025051</name>
</gene>
<feature type="region of interest" description="Disordered" evidence="2">
    <location>
        <begin position="1"/>
        <end position="22"/>
    </location>
</feature>
<dbReference type="Gene3D" id="3.40.50.1000">
    <property type="entry name" value="HAD superfamily/HAD-like"/>
    <property type="match status" value="1"/>
</dbReference>
<feature type="transmembrane region" description="Helical" evidence="3">
    <location>
        <begin position="49"/>
        <end position="71"/>
    </location>
</feature>